<organism evidence="1 2">
    <name type="scientific">Sphaerodactylus townsendi</name>
    <dbReference type="NCBI Taxonomy" id="933632"/>
    <lineage>
        <taxon>Eukaryota</taxon>
        <taxon>Metazoa</taxon>
        <taxon>Chordata</taxon>
        <taxon>Craniata</taxon>
        <taxon>Vertebrata</taxon>
        <taxon>Euteleostomi</taxon>
        <taxon>Lepidosauria</taxon>
        <taxon>Squamata</taxon>
        <taxon>Bifurcata</taxon>
        <taxon>Gekkota</taxon>
        <taxon>Sphaerodactylidae</taxon>
        <taxon>Sphaerodactylus</taxon>
    </lineage>
</organism>
<sequence>MKLVSWNVNGLWAGPGPAGLQWLLEALDAGVVCLQETKITRESWRGLNHCPADFLGVSSEDGKATKQCLNNVPSLSRTPFLGKQVGERAEDNLELLC</sequence>
<accession>A0ACB8GBN4</accession>
<proteinExistence type="predicted"/>
<name>A0ACB8GBN4_9SAUR</name>
<protein>
    <submittedName>
        <fullName evidence="1">Uncharacterized protein</fullName>
    </submittedName>
</protein>
<reference evidence="1" key="1">
    <citation type="submission" date="2021-08" db="EMBL/GenBank/DDBJ databases">
        <title>The first chromosome-level gecko genome reveals the dynamic sex chromosomes of Neotropical dwarf geckos (Sphaerodactylidae: Sphaerodactylus).</title>
        <authorList>
            <person name="Pinto B.J."/>
            <person name="Keating S.E."/>
            <person name="Gamble T."/>
        </authorList>
    </citation>
    <scope>NUCLEOTIDE SEQUENCE</scope>
    <source>
        <strain evidence="1">TG3544</strain>
    </source>
</reference>
<gene>
    <name evidence="1" type="ORF">K3G42_025351</name>
</gene>
<dbReference type="EMBL" id="CM037614">
    <property type="protein sequence ID" value="KAH8017018.1"/>
    <property type="molecule type" value="Genomic_DNA"/>
</dbReference>
<evidence type="ECO:0000313" key="2">
    <source>
        <dbReference type="Proteomes" id="UP000827872"/>
    </source>
</evidence>
<keyword evidence="2" id="KW-1185">Reference proteome</keyword>
<dbReference type="Proteomes" id="UP000827872">
    <property type="component" value="Linkage Group LG01"/>
</dbReference>
<evidence type="ECO:0000313" key="1">
    <source>
        <dbReference type="EMBL" id="KAH8017018.1"/>
    </source>
</evidence>
<comment type="caution">
    <text evidence="1">The sequence shown here is derived from an EMBL/GenBank/DDBJ whole genome shotgun (WGS) entry which is preliminary data.</text>
</comment>